<dbReference type="EMBL" id="JAYMYR010000001">
    <property type="protein sequence ID" value="KAK7381736.1"/>
    <property type="molecule type" value="Genomic_DNA"/>
</dbReference>
<dbReference type="Proteomes" id="UP001374584">
    <property type="component" value="Unassembled WGS sequence"/>
</dbReference>
<accession>A0AAN9NZ44</accession>
<dbReference type="AlphaFoldDB" id="A0AAN9NZ44"/>
<keyword evidence="2" id="KW-1185">Reference proteome</keyword>
<evidence type="ECO:0000313" key="1">
    <source>
        <dbReference type="EMBL" id="KAK7381736.1"/>
    </source>
</evidence>
<gene>
    <name evidence="1" type="ORF">VNO80_00283</name>
</gene>
<reference evidence="1 2" key="1">
    <citation type="submission" date="2024-01" db="EMBL/GenBank/DDBJ databases">
        <title>The genomes of 5 underutilized Papilionoideae crops provide insights into root nodulation and disease resistanc.</title>
        <authorList>
            <person name="Jiang F."/>
        </authorList>
    </citation>
    <scope>NUCLEOTIDE SEQUENCE [LARGE SCALE GENOMIC DNA]</scope>
    <source>
        <strain evidence="1">JINMINGXINNONG_FW02</strain>
        <tissue evidence="1">Leaves</tissue>
    </source>
</reference>
<name>A0AAN9NZ44_PHACN</name>
<comment type="caution">
    <text evidence="1">The sequence shown here is derived from an EMBL/GenBank/DDBJ whole genome shotgun (WGS) entry which is preliminary data.</text>
</comment>
<sequence length="90" mass="10564">MHTPFLSRAQIAYIEKPFQSHPFDHALVHSSMAHFSVMEDLKKGGERISEGEKGKDIKREKGLRFQEREREKNWVFLGVPMVELEIQRRG</sequence>
<organism evidence="1 2">
    <name type="scientific">Phaseolus coccineus</name>
    <name type="common">Scarlet runner bean</name>
    <name type="synonym">Phaseolus multiflorus</name>
    <dbReference type="NCBI Taxonomy" id="3886"/>
    <lineage>
        <taxon>Eukaryota</taxon>
        <taxon>Viridiplantae</taxon>
        <taxon>Streptophyta</taxon>
        <taxon>Embryophyta</taxon>
        <taxon>Tracheophyta</taxon>
        <taxon>Spermatophyta</taxon>
        <taxon>Magnoliopsida</taxon>
        <taxon>eudicotyledons</taxon>
        <taxon>Gunneridae</taxon>
        <taxon>Pentapetalae</taxon>
        <taxon>rosids</taxon>
        <taxon>fabids</taxon>
        <taxon>Fabales</taxon>
        <taxon>Fabaceae</taxon>
        <taxon>Papilionoideae</taxon>
        <taxon>50 kb inversion clade</taxon>
        <taxon>NPAAA clade</taxon>
        <taxon>indigoferoid/millettioid clade</taxon>
        <taxon>Phaseoleae</taxon>
        <taxon>Phaseolus</taxon>
    </lineage>
</organism>
<proteinExistence type="predicted"/>
<evidence type="ECO:0000313" key="2">
    <source>
        <dbReference type="Proteomes" id="UP001374584"/>
    </source>
</evidence>
<protein>
    <submittedName>
        <fullName evidence="1">Uncharacterized protein</fullName>
    </submittedName>
</protein>